<accession>A0A371FSP7</accession>
<dbReference type="AlphaFoldDB" id="A0A371FSP7"/>
<feature type="non-terminal residue" evidence="1">
    <location>
        <position position="1"/>
    </location>
</feature>
<proteinExistence type="predicted"/>
<name>A0A371FSP7_MUCPR</name>
<evidence type="ECO:0000313" key="1">
    <source>
        <dbReference type="EMBL" id="RDX81334.1"/>
    </source>
</evidence>
<protein>
    <submittedName>
        <fullName evidence="1">Uncharacterized protein</fullName>
    </submittedName>
</protein>
<dbReference type="Proteomes" id="UP000257109">
    <property type="component" value="Unassembled WGS sequence"/>
</dbReference>
<comment type="caution">
    <text evidence="1">The sequence shown here is derived from an EMBL/GenBank/DDBJ whole genome shotgun (WGS) entry which is preliminary data.</text>
</comment>
<organism evidence="1 2">
    <name type="scientific">Mucuna pruriens</name>
    <name type="common">Velvet bean</name>
    <name type="synonym">Dolichos pruriens</name>
    <dbReference type="NCBI Taxonomy" id="157652"/>
    <lineage>
        <taxon>Eukaryota</taxon>
        <taxon>Viridiplantae</taxon>
        <taxon>Streptophyta</taxon>
        <taxon>Embryophyta</taxon>
        <taxon>Tracheophyta</taxon>
        <taxon>Spermatophyta</taxon>
        <taxon>Magnoliopsida</taxon>
        <taxon>eudicotyledons</taxon>
        <taxon>Gunneridae</taxon>
        <taxon>Pentapetalae</taxon>
        <taxon>rosids</taxon>
        <taxon>fabids</taxon>
        <taxon>Fabales</taxon>
        <taxon>Fabaceae</taxon>
        <taxon>Papilionoideae</taxon>
        <taxon>50 kb inversion clade</taxon>
        <taxon>NPAAA clade</taxon>
        <taxon>indigoferoid/millettioid clade</taxon>
        <taxon>Phaseoleae</taxon>
        <taxon>Mucuna</taxon>
    </lineage>
</organism>
<dbReference type="OrthoDB" id="1436117at2759"/>
<keyword evidence="2" id="KW-1185">Reference proteome</keyword>
<reference evidence="1" key="1">
    <citation type="submission" date="2018-05" db="EMBL/GenBank/DDBJ databases">
        <title>Draft genome of Mucuna pruriens seed.</title>
        <authorList>
            <person name="Nnadi N.E."/>
            <person name="Vos R."/>
            <person name="Hasami M.H."/>
            <person name="Devisetty U.K."/>
            <person name="Aguiy J.C."/>
        </authorList>
    </citation>
    <scope>NUCLEOTIDE SEQUENCE [LARGE SCALE GENOMIC DNA]</scope>
    <source>
        <strain evidence="1">JCA_2017</strain>
    </source>
</reference>
<sequence length="76" mass="8454">MAMQADAPCSHNPVISFSDEDYEDTLPYQDNPLVISMVAADYKVERVLVNQGINGALQFFQYTPSYLTYGGCLVKV</sequence>
<evidence type="ECO:0000313" key="2">
    <source>
        <dbReference type="Proteomes" id="UP000257109"/>
    </source>
</evidence>
<dbReference type="EMBL" id="QJKJ01007959">
    <property type="protein sequence ID" value="RDX81334.1"/>
    <property type="molecule type" value="Genomic_DNA"/>
</dbReference>
<gene>
    <name evidence="1" type="ORF">CR513_38001</name>
</gene>